<dbReference type="PROSITE" id="PS50967">
    <property type="entry name" value="HRDC"/>
    <property type="match status" value="1"/>
</dbReference>
<organism evidence="3 4">
    <name type="scientific">Kitasatospora cinereorecta</name>
    <dbReference type="NCBI Taxonomy" id="285560"/>
    <lineage>
        <taxon>Bacteria</taxon>
        <taxon>Bacillati</taxon>
        <taxon>Actinomycetota</taxon>
        <taxon>Actinomycetes</taxon>
        <taxon>Kitasatosporales</taxon>
        <taxon>Streptomycetaceae</taxon>
        <taxon>Kitasatospora</taxon>
    </lineage>
</organism>
<dbReference type="SUPFAM" id="SSF47819">
    <property type="entry name" value="HRDC-like"/>
    <property type="match status" value="1"/>
</dbReference>
<dbReference type="Proteomes" id="UP001596066">
    <property type="component" value="Unassembled WGS sequence"/>
</dbReference>
<feature type="region of interest" description="Disordered" evidence="1">
    <location>
        <begin position="106"/>
        <end position="125"/>
    </location>
</feature>
<name>A0ABW0VMC0_9ACTN</name>
<evidence type="ECO:0000256" key="1">
    <source>
        <dbReference type="SAM" id="MobiDB-lite"/>
    </source>
</evidence>
<evidence type="ECO:0000313" key="3">
    <source>
        <dbReference type="EMBL" id="MFC5646443.1"/>
    </source>
</evidence>
<evidence type="ECO:0000259" key="2">
    <source>
        <dbReference type="PROSITE" id="PS50967"/>
    </source>
</evidence>
<reference evidence="4" key="1">
    <citation type="journal article" date="2019" name="Int. J. Syst. Evol. Microbiol.">
        <title>The Global Catalogue of Microorganisms (GCM) 10K type strain sequencing project: providing services to taxonomists for standard genome sequencing and annotation.</title>
        <authorList>
            <consortium name="The Broad Institute Genomics Platform"/>
            <consortium name="The Broad Institute Genome Sequencing Center for Infectious Disease"/>
            <person name="Wu L."/>
            <person name="Ma J."/>
        </authorList>
    </citation>
    <scope>NUCLEOTIDE SEQUENCE [LARGE SCALE GENOMIC DNA]</scope>
    <source>
        <strain evidence="4">CGMCC 4.1622</strain>
    </source>
</reference>
<protein>
    <submittedName>
        <fullName evidence="3">HRDC domain-containing protein</fullName>
    </submittedName>
</protein>
<gene>
    <name evidence="3" type="ORF">ACFPZF_34530</name>
</gene>
<feature type="domain" description="HRDC" evidence="2">
    <location>
        <begin position="29"/>
        <end position="109"/>
    </location>
</feature>
<dbReference type="InterPro" id="IPR010997">
    <property type="entry name" value="HRDC-like_sf"/>
</dbReference>
<dbReference type="Pfam" id="PF00570">
    <property type="entry name" value="HRDC"/>
    <property type="match status" value="1"/>
</dbReference>
<dbReference type="InterPro" id="IPR002121">
    <property type="entry name" value="HRDC_dom"/>
</dbReference>
<dbReference type="Gene3D" id="1.10.150.80">
    <property type="entry name" value="HRDC domain"/>
    <property type="match status" value="1"/>
</dbReference>
<dbReference type="InterPro" id="IPR044876">
    <property type="entry name" value="HRDC_dom_sf"/>
</dbReference>
<feature type="compositionally biased region" description="Acidic residues" evidence="1">
    <location>
        <begin position="106"/>
        <end position="116"/>
    </location>
</feature>
<dbReference type="SMART" id="SM00341">
    <property type="entry name" value="HRDC"/>
    <property type="match status" value="1"/>
</dbReference>
<keyword evidence="4" id="KW-1185">Reference proteome</keyword>
<comment type="caution">
    <text evidence="3">The sequence shown here is derived from an EMBL/GenBank/DDBJ whole genome shotgun (WGS) entry which is preliminary data.</text>
</comment>
<sequence>RGPVKCRVCDRSLTDAVERKLRRCETCPSTMDEALYERLRSWRASKAKEQGAPAYVVFTDATLMAIAEEVPGSTRELAMISGVGAMKLDKYGSDVLLLCAGEDPELVAESDAEPDGDPVRNSPEK</sequence>
<accession>A0ABW0VMC0</accession>
<dbReference type="EMBL" id="JBHSOC010000100">
    <property type="protein sequence ID" value="MFC5646443.1"/>
    <property type="molecule type" value="Genomic_DNA"/>
</dbReference>
<feature type="non-terminal residue" evidence="3">
    <location>
        <position position="1"/>
    </location>
</feature>
<proteinExistence type="predicted"/>
<evidence type="ECO:0000313" key="4">
    <source>
        <dbReference type="Proteomes" id="UP001596066"/>
    </source>
</evidence>
<dbReference type="RefSeq" id="WP_380232456.1">
    <property type="nucleotide sequence ID" value="NZ_JBHSOC010000100.1"/>
</dbReference>